<feature type="region of interest" description="Disordered" evidence="16">
    <location>
        <begin position="295"/>
        <end position="367"/>
    </location>
</feature>
<keyword evidence="10" id="KW-0746">Sphingolipid metabolism</keyword>
<dbReference type="Proteomes" id="UP001287286">
    <property type="component" value="Unassembled WGS sequence"/>
</dbReference>
<keyword evidence="20" id="KW-1185">Reference proteome</keyword>
<dbReference type="EMBL" id="JAWRVI010000063">
    <property type="protein sequence ID" value="KAK4082620.1"/>
    <property type="molecule type" value="Genomic_DNA"/>
</dbReference>
<evidence type="ECO:0000256" key="9">
    <source>
        <dbReference type="ARBA" id="ARBA00022723"/>
    </source>
</evidence>
<evidence type="ECO:0000256" key="15">
    <source>
        <dbReference type="ARBA" id="ARBA00023136"/>
    </source>
</evidence>
<keyword evidence="15 17" id="KW-0472">Membrane</keyword>
<evidence type="ECO:0000256" key="8">
    <source>
        <dbReference type="ARBA" id="ARBA00022692"/>
    </source>
</evidence>
<dbReference type="SUPFAM" id="SSF55856">
    <property type="entry name" value="Cytochrome b5-like heme/steroid binding domain"/>
    <property type="match status" value="1"/>
</dbReference>
<dbReference type="PANTHER" id="PTHR19353">
    <property type="entry name" value="FATTY ACID DESATURASE 2"/>
    <property type="match status" value="1"/>
</dbReference>
<dbReference type="InterPro" id="IPR005804">
    <property type="entry name" value="FA_desaturase_dom"/>
</dbReference>
<sequence>MCLETPGGEAARATTRGVPDSRTYVTYVPYNAQSAFVHGLLWPFTPRRTTFWLSRSVFHPSPAQPTDSREADHVRLTPPCVAIITWLLVVLPGHVFTTTRSVRDALKHHVSTTPAATITPSQPLSRSAWSLVEPSFLPRLDPNSRTRTPPPGRPFNPSHGPCGRYVSTFGAADLVAPLFSATAASAAVLLATNMALPHDASEPREYPVMRRDEVGALIAAGRKIVIFDGHILKVDAWLPYHPGGDKAILHMVGRDATAEIEALHSEDAKQRMARYRIGRVEGTWENFLAPIQGGVFRPQRSMEDADADTADDGHGQAVDNGKEHESSTQGSRSPSPVFDVDGQALRHRATGSSRRPSSTSSHSTVETEMDGMSYLDSITREHISLDLDKYPAPDPETQARILARYRELHQKVVDVGLYKCDNMAYAVDCCRYVGFFVSMLICLRYGQYALGGLFLGFMWHQLVFAAHDAGHMGITHKYHIDSLVAIIIADFIGGLSMGWWKRNHNVHHIMTNAPEHDPDIEHMPLFAVSHRLLGNLRSTYYDRVMKYDAVAKVLLRVQSWTYYPLLALGRFNLYALSWDYLLANRGPKKGPGAWHRWLEIVGQVFFWTWFGYGILYKCIPDNWSRFVFVMVSHIASSPLHVQIVLSHFAMSTADLGPNESFAQRMLRTTMDVDCPEWLDFAHGGLQFQVIHHLFPRMPRHNLRKAQKLVQEFCNDVGIPYALYGFADGNKQVIGRLSEVSRQAAILAKCQRVVAQSGDLSGHSHTH</sequence>
<dbReference type="PANTHER" id="PTHR19353:SF30">
    <property type="entry name" value="DELTA 8-(E)-SPHINGOLIPID DESATURASE"/>
    <property type="match status" value="1"/>
</dbReference>
<dbReference type="CDD" id="cd03506">
    <property type="entry name" value="Delta6-FADS-like"/>
    <property type="match status" value="1"/>
</dbReference>
<comment type="similarity">
    <text evidence="4">Belongs to the fatty acid desaturase type 1 family.</text>
</comment>
<comment type="pathway">
    <text evidence="2">Lipid metabolism; sphingolipid metabolism.</text>
</comment>
<keyword evidence="11 17" id="KW-1133">Transmembrane helix</keyword>
<dbReference type="EC" id="1.14.19.18" evidence="5"/>
<name>A0ABR0BKS6_PURLI</name>
<evidence type="ECO:0000256" key="17">
    <source>
        <dbReference type="SAM" id="Phobius"/>
    </source>
</evidence>
<feature type="transmembrane region" description="Helical" evidence="17">
    <location>
        <begin position="445"/>
        <end position="466"/>
    </location>
</feature>
<dbReference type="InterPro" id="IPR001199">
    <property type="entry name" value="Cyt_B5-like_heme/steroid-bd"/>
</dbReference>
<feature type="transmembrane region" description="Helical" evidence="17">
    <location>
        <begin position="594"/>
        <end position="615"/>
    </location>
</feature>
<evidence type="ECO:0000256" key="14">
    <source>
        <dbReference type="ARBA" id="ARBA00023098"/>
    </source>
</evidence>
<protein>
    <recommendedName>
        <fullName evidence="6">Delta 8-(E)-sphingolipid desaturase</fullName>
        <ecNumber evidence="5">1.14.19.18</ecNumber>
    </recommendedName>
</protein>
<feature type="domain" description="Cytochrome b5 heme-binding" evidence="18">
    <location>
        <begin position="206"/>
        <end position="281"/>
    </location>
</feature>
<evidence type="ECO:0000256" key="5">
    <source>
        <dbReference type="ARBA" id="ARBA00012019"/>
    </source>
</evidence>
<feature type="transmembrane region" description="Helical" evidence="17">
    <location>
        <begin position="562"/>
        <end position="582"/>
    </location>
</feature>
<dbReference type="SMART" id="SM01117">
    <property type="entry name" value="Cyt-b5"/>
    <property type="match status" value="1"/>
</dbReference>
<evidence type="ECO:0000256" key="16">
    <source>
        <dbReference type="SAM" id="MobiDB-lite"/>
    </source>
</evidence>
<comment type="pathway">
    <text evidence="3">Sphingolipid metabolism.</text>
</comment>
<evidence type="ECO:0000256" key="6">
    <source>
        <dbReference type="ARBA" id="ARBA00016939"/>
    </source>
</evidence>
<evidence type="ECO:0000256" key="10">
    <source>
        <dbReference type="ARBA" id="ARBA00022919"/>
    </source>
</evidence>
<comment type="caution">
    <text evidence="19">The sequence shown here is derived from an EMBL/GenBank/DDBJ whole genome shotgun (WGS) entry which is preliminary data.</text>
</comment>
<evidence type="ECO:0000256" key="13">
    <source>
        <dbReference type="ARBA" id="ARBA00023004"/>
    </source>
</evidence>
<keyword evidence="12" id="KW-0560">Oxidoreductase</keyword>
<feature type="compositionally biased region" description="Low complexity" evidence="16">
    <location>
        <begin position="350"/>
        <end position="364"/>
    </location>
</feature>
<evidence type="ECO:0000313" key="19">
    <source>
        <dbReference type="EMBL" id="KAK4082620.1"/>
    </source>
</evidence>
<dbReference type="PROSITE" id="PS50255">
    <property type="entry name" value="CYTOCHROME_B5_2"/>
    <property type="match status" value="1"/>
</dbReference>
<dbReference type="Pfam" id="PF00487">
    <property type="entry name" value="FA_desaturase"/>
    <property type="match status" value="1"/>
</dbReference>
<organism evidence="19 20">
    <name type="scientific">Purpureocillium lilacinum</name>
    <name type="common">Paecilomyces lilacinus</name>
    <dbReference type="NCBI Taxonomy" id="33203"/>
    <lineage>
        <taxon>Eukaryota</taxon>
        <taxon>Fungi</taxon>
        <taxon>Dikarya</taxon>
        <taxon>Ascomycota</taxon>
        <taxon>Pezizomycotina</taxon>
        <taxon>Sordariomycetes</taxon>
        <taxon>Hypocreomycetidae</taxon>
        <taxon>Hypocreales</taxon>
        <taxon>Ophiocordycipitaceae</taxon>
        <taxon>Purpureocillium</taxon>
    </lineage>
</organism>
<evidence type="ECO:0000256" key="2">
    <source>
        <dbReference type="ARBA" id="ARBA00004760"/>
    </source>
</evidence>
<evidence type="ECO:0000256" key="7">
    <source>
        <dbReference type="ARBA" id="ARBA00022617"/>
    </source>
</evidence>
<evidence type="ECO:0000256" key="3">
    <source>
        <dbReference type="ARBA" id="ARBA00004991"/>
    </source>
</evidence>
<gene>
    <name evidence="19" type="ORF">Purlil1_11162</name>
</gene>
<keyword evidence="14" id="KW-0443">Lipid metabolism</keyword>
<evidence type="ECO:0000256" key="12">
    <source>
        <dbReference type="ARBA" id="ARBA00023002"/>
    </source>
</evidence>
<dbReference type="Pfam" id="PF00173">
    <property type="entry name" value="Cyt-b5"/>
    <property type="match status" value="1"/>
</dbReference>
<comment type="subcellular location">
    <subcellularLocation>
        <location evidence="1">Membrane</location>
        <topology evidence="1">Multi-pass membrane protein</topology>
    </subcellularLocation>
</comment>
<accession>A0ABR0BKS6</accession>
<proteinExistence type="inferred from homology"/>
<keyword evidence="13" id="KW-0408">Iron</keyword>
<evidence type="ECO:0000259" key="18">
    <source>
        <dbReference type="PROSITE" id="PS50255"/>
    </source>
</evidence>
<dbReference type="InterPro" id="IPR012171">
    <property type="entry name" value="Fatty_acid_desaturase"/>
</dbReference>
<evidence type="ECO:0000256" key="4">
    <source>
        <dbReference type="ARBA" id="ARBA00009295"/>
    </source>
</evidence>
<evidence type="ECO:0000256" key="11">
    <source>
        <dbReference type="ARBA" id="ARBA00022989"/>
    </source>
</evidence>
<keyword evidence="9" id="KW-0479">Metal-binding</keyword>
<keyword evidence="8 17" id="KW-0812">Transmembrane</keyword>
<dbReference type="Gene3D" id="3.10.120.10">
    <property type="entry name" value="Cytochrome b5-like heme/steroid binding domain"/>
    <property type="match status" value="1"/>
</dbReference>
<dbReference type="InterPro" id="IPR036400">
    <property type="entry name" value="Cyt_B5-like_heme/steroid_sf"/>
</dbReference>
<evidence type="ECO:0000256" key="1">
    <source>
        <dbReference type="ARBA" id="ARBA00004141"/>
    </source>
</evidence>
<feature type="transmembrane region" description="Helical" evidence="17">
    <location>
        <begin position="478"/>
        <end position="500"/>
    </location>
</feature>
<reference evidence="19 20" key="1">
    <citation type="journal article" date="2024" name="Microbiol. Resour. Announc.">
        <title>Genome annotations for the ascomycete fungi Trichoderma harzianum, Trichoderma aggressivum, and Purpureocillium lilacinum.</title>
        <authorList>
            <person name="Beijen E.P.W."/>
            <person name="Ohm R.A."/>
        </authorList>
    </citation>
    <scope>NUCLEOTIDE SEQUENCE [LARGE SCALE GENOMIC DNA]</scope>
    <source>
        <strain evidence="19 20">CBS 150709</strain>
    </source>
</reference>
<evidence type="ECO:0000313" key="20">
    <source>
        <dbReference type="Proteomes" id="UP001287286"/>
    </source>
</evidence>
<feature type="region of interest" description="Disordered" evidence="16">
    <location>
        <begin position="139"/>
        <end position="159"/>
    </location>
</feature>
<keyword evidence="7" id="KW-0349">Heme</keyword>